<reference evidence="2 3" key="1">
    <citation type="submission" date="2018-07" db="EMBL/GenBank/DDBJ databases">
        <title>Leeuwenhoekiella genomics.</title>
        <authorList>
            <person name="Tahon G."/>
            <person name="Willems A."/>
        </authorList>
    </citation>
    <scope>NUCLEOTIDE SEQUENCE [LARGE SCALE GENOMIC DNA]</scope>
    <source>
        <strain evidence="2 3">LMG 1345</strain>
    </source>
</reference>
<feature type="compositionally biased region" description="Basic and acidic residues" evidence="1">
    <location>
        <begin position="22"/>
        <end position="34"/>
    </location>
</feature>
<evidence type="ECO:0000313" key="2">
    <source>
        <dbReference type="EMBL" id="RXG32056.1"/>
    </source>
</evidence>
<proteinExistence type="predicted"/>
<dbReference type="AlphaFoldDB" id="A0A4Q0PNC0"/>
<name>A0A4Q0PNC0_9FLAO</name>
<gene>
    <name evidence="2" type="ORF">DSL99_1361</name>
</gene>
<organism evidence="2 3">
    <name type="scientific">Leeuwenhoekiella marinoflava</name>
    <dbReference type="NCBI Taxonomy" id="988"/>
    <lineage>
        <taxon>Bacteria</taxon>
        <taxon>Pseudomonadati</taxon>
        <taxon>Bacteroidota</taxon>
        <taxon>Flavobacteriia</taxon>
        <taxon>Flavobacteriales</taxon>
        <taxon>Flavobacteriaceae</taxon>
        <taxon>Leeuwenhoekiella</taxon>
    </lineage>
</organism>
<dbReference type="STRING" id="1122159.SAMN02745246_01416"/>
<evidence type="ECO:0000313" key="3">
    <source>
        <dbReference type="Proteomes" id="UP000290608"/>
    </source>
</evidence>
<dbReference type="EMBL" id="QOVL01000005">
    <property type="protein sequence ID" value="RXG32056.1"/>
    <property type="molecule type" value="Genomic_DNA"/>
</dbReference>
<accession>A0A4Q0PNC0</accession>
<evidence type="ECO:0000256" key="1">
    <source>
        <dbReference type="SAM" id="MobiDB-lite"/>
    </source>
</evidence>
<feature type="region of interest" description="Disordered" evidence="1">
    <location>
        <begin position="1"/>
        <end position="35"/>
    </location>
</feature>
<dbReference type="RefSeq" id="WP_073098530.1">
    <property type="nucleotide sequence ID" value="NZ_QOVL01000005.1"/>
</dbReference>
<sequence length="132" mass="14999">MSTTKTADKAQTAKVNSKNNLKKVENPKPQETKSTETINQLINPTAEGRIKRMENFKILSKKYNFLQNKAEELHRFEISQDGTKEKLTLSNASGFQIEVSNTQVVEKVVELLKAELSTFLAHSEKEILNYTI</sequence>
<feature type="compositionally biased region" description="Low complexity" evidence="1">
    <location>
        <begin position="1"/>
        <end position="14"/>
    </location>
</feature>
<protein>
    <submittedName>
        <fullName evidence="2">Uncharacterized protein</fullName>
    </submittedName>
</protein>
<dbReference type="Proteomes" id="UP000290608">
    <property type="component" value="Unassembled WGS sequence"/>
</dbReference>
<comment type="caution">
    <text evidence="2">The sequence shown here is derived from an EMBL/GenBank/DDBJ whole genome shotgun (WGS) entry which is preliminary data.</text>
</comment>